<name>A0A853AVU6_9PSEU</name>
<accession>A0A853AVU6</accession>
<keyword evidence="9" id="KW-0812">Transmembrane</keyword>
<comment type="caution">
    <text evidence="11">The sequence shown here is derived from an EMBL/GenBank/DDBJ whole genome shotgun (WGS) entry which is preliminary data.</text>
</comment>
<dbReference type="InterPro" id="IPR050415">
    <property type="entry name" value="MRET"/>
</dbReference>
<evidence type="ECO:0000256" key="8">
    <source>
        <dbReference type="ARBA" id="ARBA00023014"/>
    </source>
</evidence>
<keyword evidence="4" id="KW-0479">Metal-binding</keyword>
<evidence type="ECO:0000256" key="4">
    <source>
        <dbReference type="ARBA" id="ARBA00022723"/>
    </source>
</evidence>
<evidence type="ECO:0000256" key="3">
    <source>
        <dbReference type="ARBA" id="ARBA00022714"/>
    </source>
</evidence>
<dbReference type="RefSeq" id="WP_179771251.1">
    <property type="nucleotide sequence ID" value="NZ_JACCFK010000001.1"/>
</dbReference>
<dbReference type="Gene3D" id="2.40.30.10">
    <property type="entry name" value="Translation factors"/>
    <property type="match status" value="1"/>
</dbReference>
<dbReference type="InterPro" id="IPR017938">
    <property type="entry name" value="Riboflavin_synthase-like_b-brl"/>
</dbReference>
<dbReference type="Pfam" id="PF00175">
    <property type="entry name" value="NAD_binding_1"/>
    <property type="match status" value="1"/>
</dbReference>
<feature type="transmembrane region" description="Helical" evidence="9">
    <location>
        <begin position="164"/>
        <end position="184"/>
    </location>
</feature>
<keyword evidence="6" id="KW-0560">Oxidoreductase</keyword>
<dbReference type="GO" id="GO:0046872">
    <property type="term" value="F:metal ion binding"/>
    <property type="evidence" value="ECO:0007669"/>
    <property type="project" value="UniProtKB-KW"/>
</dbReference>
<dbReference type="PROSITE" id="PS51384">
    <property type="entry name" value="FAD_FR"/>
    <property type="match status" value="1"/>
</dbReference>
<dbReference type="GO" id="GO:0051537">
    <property type="term" value="F:2 iron, 2 sulfur cluster binding"/>
    <property type="evidence" value="ECO:0007669"/>
    <property type="project" value="UniProtKB-KW"/>
</dbReference>
<keyword evidence="5" id="KW-0274">FAD</keyword>
<keyword evidence="2" id="KW-0285">Flavoprotein</keyword>
<feature type="domain" description="FAD-binding FR-type" evidence="10">
    <location>
        <begin position="251"/>
        <end position="354"/>
    </location>
</feature>
<reference evidence="11 12" key="1">
    <citation type="submission" date="2020-07" db="EMBL/GenBank/DDBJ databases">
        <title>Sequencing the genomes of 1000 actinobacteria strains.</title>
        <authorList>
            <person name="Klenk H.-P."/>
        </authorList>
    </citation>
    <scope>NUCLEOTIDE SEQUENCE [LARGE SCALE GENOMIC DNA]</scope>
    <source>
        <strain evidence="11 12">DSM 104006</strain>
    </source>
</reference>
<evidence type="ECO:0000256" key="1">
    <source>
        <dbReference type="ARBA" id="ARBA00001974"/>
    </source>
</evidence>
<keyword evidence="12" id="KW-1185">Reference proteome</keyword>
<evidence type="ECO:0000313" key="12">
    <source>
        <dbReference type="Proteomes" id="UP000549616"/>
    </source>
</evidence>
<dbReference type="Pfam" id="PF00970">
    <property type="entry name" value="FAD_binding_6"/>
    <property type="match status" value="1"/>
</dbReference>
<keyword evidence="7" id="KW-0408">Iron</keyword>
<dbReference type="InterPro" id="IPR001433">
    <property type="entry name" value="OxRdtase_FAD/NAD-bd"/>
</dbReference>
<comment type="cofactor">
    <cofactor evidence="1">
        <name>FAD</name>
        <dbReference type="ChEBI" id="CHEBI:57692"/>
    </cofactor>
</comment>
<dbReference type="CDD" id="cd06214">
    <property type="entry name" value="PA_degradation_oxidoreductase_like"/>
    <property type="match status" value="1"/>
</dbReference>
<feature type="transmembrane region" description="Helical" evidence="9">
    <location>
        <begin position="21"/>
        <end position="41"/>
    </location>
</feature>
<dbReference type="InterPro" id="IPR039261">
    <property type="entry name" value="FNR_nucleotide-bd"/>
</dbReference>
<gene>
    <name evidence="11" type="ORF">HNR02_000091</name>
</gene>
<dbReference type="InterPro" id="IPR008333">
    <property type="entry name" value="Cbr1-like_FAD-bd_dom"/>
</dbReference>
<dbReference type="AlphaFoldDB" id="A0A853AVU6"/>
<dbReference type="InterPro" id="IPR017927">
    <property type="entry name" value="FAD-bd_FR_type"/>
</dbReference>
<dbReference type="SUPFAM" id="SSF52343">
    <property type="entry name" value="Ferredoxin reductase-like, C-terminal NADP-linked domain"/>
    <property type="match status" value="1"/>
</dbReference>
<keyword evidence="3" id="KW-0001">2Fe-2S</keyword>
<feature type="transmembrane region" description="Helical" evidence="9">
    <location>
        <begin position="53"/>
        <end position="71"/>
    </location>
</feature>
<keyword evidence="9" id="KW-0472">Membrane</keyword>
<sequence length="519" mass="57047">MTADAQVQGLSQGLAKPRTRLPAVVAPTVALFGGALALWAWATWLSLVWHLPAWSTVPLHTLAVFGLFTVLHEAAHHAAGSVTWLNGALGRLTVPFVSPFGGFPAARYVHLTQHRSGSPEHLTPWNTRGPSWTLPLRWATVDLWHAWRYLSTPGRPTAESAEMLAVLVFLPCVLAAVAGTGHGWELTVVYLLPQRLALVLVSWCHDWLPRRRASGYHQVHAARPGQPFYRFAAVPAPRVSSRSAVAAEAPSEFHPLTVTGVRWLTGEAVAVNLAVPAELRQVFRFEPGQHLVLRALVQGEQVERSYAICASQDEPELRVAIKRVPGGRFSEYALGLRLGDRVLARPPSGRFGLPAAAREARHVVAVAAGSGIVPVLPVVVHALATSPRTRVTLLYVNRSGDDTLFADDLSEYTRRFEGRLRVMHYRTDERDPSLRHARGAKPFDSIGQALAISYERYLPGGLDTGRIRSLLESRLHPSKVDEWLLCAPPEVAEPVREALAEHDVPDGAVHVEHFHRGRR</sequence>
<dbReference type="SUPFAM" id="SSF63380">
    <property type="entry name" value="Riboflavin synthase domain-like"/>
    <property type="match status" value="1"/>
</dbReference>
<evidence type="ECO:0000313" key="11">
    <source>
        <dbReference type="EMBL" id="NYI86768.1"/>
    </source>
</evidence>
<evidence type="ECO:0000256" key="6">
    <source>
        <dbReference type="ARBA" id="ARBA00023002"/>
    </source>
</evidence>
<evidence type="ECO:0000256" key="9">
    <source>
        <dbReference type="SAM" id="Phobius"/>
    </source>
</evidence>
<dbReference type="GO" id="GO:0050660">
    <property type="term" value="F:flavin adenine dinucleotide binding"/>
    <property type="evidence" value="ECO:0007669"/>
    <property type="project" value="TreeGrafter"/>
</dbReference>
<evidence type="ECO:0000259" key="10">
    <source>
        <dbReference type="PROSITE" id="PS51384"/>
    </source>
</evidence>
<dbReference type="Gene3D" id="3.40.50.80">
    <property type="entry name" value="Nucleotide-binding domain of ferredoxin-NADP reductase (FNR) module"/>
    <property type="match status" value="1"/>
</dbReference>
<dbReference type="PANTHER" id="PTHR47354">
    <property type="entry name" value="NADH OXIDOREDUCTASE HCR"/>
    <property type="match status" value="1"/>
</dbReference>
<dbReference type="GO" id="GO:0016491">
    <property type="term" value="F:oxidoreductase activity"/>
    <property type="evidence" value="ECO:0007669"/>
    <property type="project" value="UniProtKB-KW"/>
</dbReference>
<dbReference type="PANTHER" id="PTHR47354:SF8">
    <property type="entry name" value="1,2-PHENYLACETYL-COA EPOXIDASE, SUBUNIT E"/>
    <property type="match status" value="1"/>
</dbReference>
<evidence type="ECO:0000256" key="7">
    <source>
        <dbReference type="ARBA" id="ARBA00023004"/>
    </source>
</evidence>
<protein>
    <submittedName>
        <fullName evidence="11">Ring-1,2-phenylacetyl-CoA epoxidase subunit PaaE</fullName>
    </submittedName>
</protein>
<organism evidence="11 12">
    <name type="scientific">Amycolatopsis endophytica</name>
    <dbReference type="NCBI Taxonomy" id="860233"/>
    <lineage>
        <taxon>Bacteria</taxon>
        <taxon>Bacillati</taxon>
        <taxon>Actinomycetota</taxon>
        <taxon>Actinomycetes</taxon>
        <taxon>Pseudonocardiales</taxon>
        <taxon>Pseudonocardiaceae</taxon>
        <taxon>Amycolatopsis</taxon>
    </lineage>
</organism>
<keyword evidence="9" id="KW-1133">Transmembrane helix</keyword>
<keyword evidence="8" id="KW-0411">Iron-sulfur</keyword>
<evidence type="ECO:0000256" key="5">
    <source>
        <dbReference type="ARBA" id="ARBA00022827"/>
    </source>
</evidence>
<dbReference type="EMBL" id="JACCFK010000001">
    <property type="protein sequence ID" value="NYI86768.1"/>
    <property type="molecule type" value="Genomic_DNA"/>
</dbReference>
<dbReference type="Proteomes" id="UP000549616">
    <property type="component" value="Unassembled WGS sequence"/>
</dbReference>
<proteinExistence type="predicted"/>
<evidence type="ECO:0000256" key="2">
    <source>
        <dbReference type="ARBA" id="ARBA00022630"/>
    </source>
</evidence>